<protein>
    <submittedName>
        <fullName evidence="3">Uncharacterized protein</fullName>
    </submittedName>
</protein>
<feature type="compositionally biased region" description="Low complexity" evidence="1">
    <location>
        <begin position="113"/>
        <end position="151"/>
    </location>
</feature>
<accession>A0A3S4VG05</accession>
<reference evidence="3 4" key="1">
    <citation type="submission" date="2018-12" db="EMBL/GenBank/DDBJ databases">
        <authorList>
            <consortium name="Pathogen Informatics"/>
        </authorList>
    </citation>
    <scope>NUCLEOTIDE SEQUENCE [LARGE SCALE GENOMIC DNA]</scope>
    <source>
        <strain evidence="3 4">NCTC10951</strain>
    </source>
</reference>
<name>A0A3S4VG05_ACTVI</name>
<dbReference type="EMBL" id="LR134477">
    <property type="protein sequence ID" value="VEI18674.1"/>
    <property type="molecule type" value="Genomic_DNA"/>
</dbReference>
<keyword evidence="2" id="KW-0472">Membrane</keyword>
<feature type="compositionally biased region" description="Polar residues" evidence="1">
    <location>
        <begin position="103"/>
        <end position="112"/>
    </location>
</feature>
<dbReference type="AlphaFoldDB" id="A0A3S4VG05"/>
<sequence length="159" mass="16863">MTVVVLIAVVIDIAIYIAIITNVEGRVRIPYLVFIVPVVAALAIGRFADAALAKRSPHLVPGYTAQQYQPYPGAVPAQQGYGQVQQPMAPQGTGYGQPQYGQAPSQVPSQQVAPGTPQQAAYGQQPGQAQQGQYGQTPTNQVPQAPQNQQPYGHNGQMS</sequence>
<dbReference type="Proteomes" id="UP000268658">
    <property type="component" value="Chromosome"/>
</dbReference>
<feature type="transmembrane region" description="Helical" evidence="2">
    <location>
        <begin position="29"/>
        <end position="48"/>
    </location>
</feature>
<gene>
    <name evidence="3" type="ORF">NCTC10951_02836</name>
</gene>
<keyword evidence="2" id="KW-0812">Transmembrane</keyword>
<feature type="transmembrane region" description="Helical" evidence="2">
    <location>
        <begin position="5"/>
        <end position="23"/>
    </location>
</feature>
<evidence type="ECO:0000313" key="3">
    <source>
        <dbReference type="EMBL" id="VEI18674.1"/>
    </source>
</evidence>
<proteinExistence type="predicted"/>
<organism evidence="3 4">
    <name type="scientific">Actinomyces viscosus</name>
    <dbReference type="NCBI Taxonomy" id="1656"/>
    <lineage>
        <taxon>Bacteria</taxon>
        <taxon>Bacillati</taxon>
        <taxon>Actinomycetota</taxon>
        <taxon>Actinomycetes</taxon>
        <taxon>Actinomycetales</taxon>
        <taxon>Actinomycetaceae</taxon>
        <taxon>Actinomyces</taxon>
    </lineage>
</organism>
<evidence type="ECO:0000256" key="1">
    <source>
        <dbReference type="SAM" id="MobiDB-lite"/>
    </source>
</evidence>
<evidence type="ECO:0000313" key="4">
    <source>
        <dbReference type="Proteomes" id="UP000268658"/>
    </source>
</evidence>
<dbReference type="KEGG" id="avc:NCTC10951_02836"/>
<feature type="region of interest" description="Disordered" evidence="1">
    <location>
        <begin position="74"/>
        <end position="159"/>
    </location>
</feature>
<dbReference type="RefSeq" id="WP_232023113.1">
    <property type="nucleotide sequence ID" value="NZ_LR134477.1"/>
</dbReference>
<keyword evidence="2" id="KW-1133">Transmembrane helix</keyword>
<evidence type="ECO:0000256" key="2">
    <source>
        <dbReference type="SAM" id="Phobius"/>
    </source>
</evidence>
<feature type="compositionally biased region" description="Low complexity" evidence="1">
    <location>
        <begin position="90"/>
        <end position="102"/>
    </location>
</feature>